<evidence type="ECO:0000313" key="2">
    <source>
        <dbReference type="Proteomes" id="UP000276133"/>
    </source>
</evidence>
<organism evidence="1 2">
    <name type="scientific">Brachionus plicatilis</name>
    <name type="common">Marine rotifer</name>
    <name type="synonym">Brachionus muelleri</name>
    <dbReference type="NCBI Taxonomy" id="10195"/>
    <lineage>
        <taxon>Eukaryota</taxon>
        <taxon>Metazoa</taxon>
        <taxon>Spiralia</taxon>
        <taxon>Gnathifera</taxon>
        <taxon>Rotifera</taxon>
        <taxon>Eurotatoria</taxon>
        <taxon>Monogononta</taxon>
        <taxon>Pseudotrocha</taxon>
        <taxon>Ploima</taxon>
        <taxon>Brachionidae</taxon>
        <taxon>Brachionus</taxon>
    </lineage>
</organism>
<gene>
    <name evidence="1" type="ORF">BpHYR1_015807</name>
</gene>
<dbReference type="AlphaFoldDB" id="A0A3M7PNX3"/>
<protein>
    <submittedName>
        <fullName evidence="1">Uncharacterized protein</fullName>
    </submittedName>
</protein>
<accession>A0A3M7PNX3</accession>
<reference evidence="1 2" key="1">
    <citation type="journal article" date="2018" name="Sci. Rep.">
        <title>Genomic signatures of local adaptation to the degree of environmental predictability in rotifers.</title>
        <authorList>
            <person name="Franch-Gras L."/>
            <person name="Hahn C."/>
            <person name="Garcia-Roger E.M."/>
            <person name="Carmona M.J."/>
            <person name="Serra M."/>
            <person name="Gomez A."/>
        </authorList>
    </citation>
    <scope>NUCLEOTIDE SEQUENCE [LARGE SCALE GENOMIC DNA]</scope>
    <source>
        <strain evidence="1">HYR1</strain>
    </source>
</reference>
<dbReference type="EMBL" id="REGN01009795">
    <property type="protein sequence ID" value="RNA00358.1"/>
    <property type="molecule type" value="Genomic_DNA"/>
</dbReference>
<evidence type="ECO:0000313" key="1">
    <source>
        <dbReference type="EMBL" id="RNA00358.1"/>
    </source>
</evidence>
<dbReference type="Proteomes" id="UP000276133">
    <property type="component" value="Unassembled WGS sequence"/>
</dbReference>
<proteinExistence type="predicted"/>
<comment type="caution">
    <text evidence="1">The sequence shown here is derived from an EMBL/GenBank/DDBJ whole genome shotgun (WGS) entry which is preliminary data.</text>
</comment>
<name>A0A3M7PNX3_BRAPC</name>
<keyword evidence="2" id="KW-1185">Reference proteome</keyword>
<sequence>MNKKSIHLMSQKLRSPVTHLPLYIPISTALAAIEIDRLITAALSKYLPSSCDVRAFRDGRSASKLITFTVVGRGKAKI</sequence>